<evidence type="ECO:0000259" key="3">
    <source>
        <dbReference type="SMART" id="SM00093"/>
    </source>
</evidence>
<reference evidence="4" key="1">
    <citation type="journal article" date="2019" name="BMC Genomics">
        <title>A new reference genome for Sorghum bicolor reveals high levels of sequence similarity between sweet and grain genotypes: implications for the genetics of sugar metabolism.</title>
        <authorList>
            <person name="Cooper E.A."/>
            <person name="Brenton Z.W."/>
            <person name="Flinn B.S."/>
            <person name="Jenkins J."/>
            <person name="Shu S."/>
            <person name="Flowers D."/>
            <person name="Luo F."/>
            <person name="Wang Y."/>
            <person name="Xia P."/>
            <person name="Barry K."/>
            <person name="Daum C."/>
            <person name="Lipzen A."/>
            <person name="Yoshinaga Y."/>
            <person name="Schmutz J."/>
            <person name="Saski C."/>
            <person name="Vermerris W."/>
            <person name="Kresovich S."/>
        </authorList>
    </citation>
    <scope>NUCLEOTIDE SEQUENCE</scope>
</reference>
<feature type="domain" description="Serpin" evidence="3">
    <location>
        <begin position="1"/>
        <end position="395"/>
    </location>
</feature>
<dbReference type="Gene3D" id="2.30.39.10">
    <property type="entry name" value="Alpha-1-antitrypsin, domain 1"/>
    <property type="match status" value="1"/>
</dbReference>
<dbReference type="InterPro" id="IPR023796">
    <property type="entry name" value="Serpin_dom"/>
</dbReference>
<accession>A0A921QXL3</accession>
<gene>
    <name evidence="4" type="ORF">BDA96_05G099700</name>
</gene>
<dbReference type="GO" id="GO:0005615">
    <property type="term" value="C:extracellular space"/>
    <property type="evidence" value="ECO:0007669"/>
    <property type="project" value="InterPro"/>
</dbReference>
<proteinExistence type="inferred from homology"/>
<dbReference type="GO" id="GO:0004867">
    <property type="term" value="F:serine-type endopeptidase inhibitor activity"/>
    <property type="evidence" value="ECO:0007669"/>
    <property type="project" value="InterPro"/>
</dbReference>
<protein>
    <recommendedName>
        <fullName evidence="3">Serpin domain-containing protein</fullName>
    </recommendedName>
</protein>
<sequence>MSTAAAGATLDEILRVAGAPSREELAAFVRDTVVDGVLADQSGIGGPTISYACGTWTDKAWPLRPANVDAIVGTFKGNSWALTSKTSDYMKSCLCLVFFIYQFNCFIKLLFFDLSSLYPKESRKQINAWAAKATRNLITQVFINPEDDDNDDTVHVIANNAIYFKGEWRNPFKKENTVDREFHRLDGSSVEVPFLQSWSYQCIACHSGFKVLKLPYELMNESNWKLYDSLPRFSMCVFLLDGKKGLRDIMEKIASSLPAFLHDHLPKEYVPVGQFRLPKFKLSFEREIQDDLIHLGLELPFDKKKANMGDLLHEEDTRRMRVNRVIHKAVIEMNEEGSEAAAVTVESDDDMGYSMFDDYPPPPKPVNFVADHPFAFFIIQETSGAVVFAGHVLDPSEEV</sequence>
<dbReference type="PANTHER" id="PTHR11461:SF379">
    <property type="entry name" value="SERPIN DOMAIN-CONTAINING PROTEIN"/>
    <property type="match status" value="1"/>
</dbReference>
<dbReference type="InterPro" id="IPR042178">
    <property type="entry name" value="Serpin_sf_1"/>
</dbReference>
<evidence type="ECO:0000313" key="5">
    <source>
        <dbReference type="Proteomes" id="UP000807115"/>
    </source>
</evidence>
<dbReference type="Proteomes" id="UP000807115">
    <property type="component" value="Chromosome 5"/>
</dbReference>
<dbReference type="SUPFAM" id="SSF56574">
    <property type="entry name" value="Serpins"/>
    <property type="match status" value="1"/>
</dbReference>
<dbReference type="InterPro" id="IPR036186">
    <property type="entry name" value="Serpin_sf"/>
</dbReference>
<comment type="caution">
    <text evidence="4">The sequence shown here is derived from an EMBL/GenBank/DDBJ whole genome shotgun (WGS) entry which is preliminary data.</text>
</comment>
<dbReference type="Pfam" id="PF00079">
    <property type="entry name" value="Serpin"/>
    <property type="match status" value="1"/>
</dbReference>
<dbReference type="SMART" id="SM00093">
    <property type="entry name" value="SERPIN"/>
    <property type="match status" value="1"/>
</dbReference>
<evidence type="ECO:0000256" key="2">
    <source>
        <dbReference type="RuleBase" id="RU000411"/>
    </source>
</evidence>
<comment type="similarity">
    <text evidence="1 2">Belongs to the serpin family.</text>
</comment>
<organism evidence="4 5">
    <name type="scientific">Sorghum bicolor</name>
    <name type="common">Sorghum</name>
    <name type="synonym">Sorghum vulgare</name>
    <dbReference type="NCBI Taxonomy" id="4558"/>
    <lineage>
        <taxon>Eukaryota</taxon>
        <taxon>Viridiplantae</taxon>
        <taxon>Streptophyta</taxon>
        <taxon>Embryophyta</taxon>
        <taxon>Tracheophyta</taxon>
        <taxon>Spermatophyta</taxon>
        <taxon>Magnoliopsida</taxon>
        <taxon>Liliopsida</taxon>
        <taxon>Poales</taxon>
        <taxon>Poaceae</taxon>
        <taxon>PACMAD clade</taxon>
        <taxon>Panicoideae</taxon>
        <taxon>Andropogonodae</taxon>
        <taxon>Andropogoneae</taxon>
        <taxon>Sorghinae</taxon>
        <taxon>Sorghum</taxon>
    </lineage>
</organism>
<dbReference type="PANTHER" id="PTHR11461">
    <property type="entry name" value="SERINE PROTEASE INHIBITOR, SERPIN"/>
    <property type="match status" value="1"/>
</dbReference>
<dbReference type="AlphaFoldDB" id="A0A921QXL3"/>
<evidence type="ECO:0000256" key="1">
    <source>
        <dbReference type="ARBA" id="ARBA00009500"/>
    </source>
</evidence>
<name>A0A921QXL3_SORBI</name>
<dbReference type="InterPro" id="IPR042185">
    <property type="entry name" value="Serpin_sf_2"/>
</dbReference>
<reference evidence="4" key="2">
    <citation type="submission" date="2020-10" db="EMBL/GenBank/DDBJ databases">
        <authorList>
            <person name="Cooper E.A."/>
            <person name="Brenton Z.W."/>
            <person name="Flinn B.S."/>
            <person name="Jenkins J."/>
            <person name="Shu S."/>
            <person name="Flowers D."/>
            <person name="Luo F."/>
            <person name="Wang Y."/>
            <person name="Xia P."/>
            <person name="Barry K."/>
            <person name="Daum C."/>
            <person name="Lipzen A."/>
            <person name="Yoshinaga Y."/>
            <person name="Schmutz J."/>
            <person name="Saski C."/>
            <person name="Vermerris W."/>
            <person name="Kresovich S."/>
        </authorList>
    </citation>
    <scope>NUCLEOTIDE SEQUENCE</scope>
</reference>
<dbReference type="InterPro" id="IPR000215">
    <property type="entry name" value="Serpin_fam"/>
</dbReference>
<evidence type="ECO:0000313" key="4">
    <source>
        <dbReference type="EMBL" id="KAG0529458.1"/>
    </source>
</evidence>
<dbReference type="EMBL" id="CM027684">
    <property type="protein sequence ID" value="KAG0529458.1"/>
    <property type="molecule type" value="Genomic_DNA"/>
</dbReference>
<dbReference type="Gene3D" id="3.30.497.10">
    <property type="entry name" value="Antithrombin, subunit I, domain 2"/>
    <property type="match status" value="2"/>
</dbReference>